<dbReference type="AlphaFoldDB" id="A0A8J4GSZ8"/>
<dbReference type="Proteomes" id="UP000747110">
    <property type="component" value="Unassembled WGS sequence"/>
</dbReference>
<feature type="region of interest" description="Disordered" evidence="1">
    <location>
        <begin position="108"/>
        <end position="139"/>
    </location>
</feature>
<accession>A0A8J4GSZ8</accession>
<sequence>MSDVEDVMCEIQDTSPEVCIRHIHNYTVSCSYGNRLTAVCTSVPSFVLSFDLRTTLEDKVSSWLWETLESLRQLCIRETYITAWISSSTSCFNTTKVDTINYCDKGFGTPPPPWQQRRRPKIGQAGTGSTAGAGGPSAN</sequence>
<comment type="caution">
    <text evidence="3">The sequence shown here is derived from an EMBL/GenBank/DDBJ whole genome shotgun (WGS) entry which is preliminary data.</text>
</comment>
<evidence type="ECO:0000313" key="4">
    <source>
        <dbReference type="Proteomes" id="UP000722791"/>
    </source>
</evidence>
<dbReference type="EMBL" id="BNCQ01000057">
    <property type="protein sequence ID" value="GIM14465.1"/>
    <property type="molecule type" value="Genomic_DNA"/>
</dbReference>
<evidence type="ECO:0000313" key="3">
    <source>
        <dbReference type="EMBL" id="GIM14465.1"/>
    </source>
</evidence>
<evidence type="ECO:0000256" key="1">
    <source>
        <dbReference type="SAM" id="MobiDB-lite"/>
    </source>
</evidence>
<protein>
    <submittedName>
        <fullName evidence="3">Uncharacterized protein</fullName>
    </submittedName>
</protein>
<dbReference type="Proteomes" id="UP000722791">
    <property type="component" value="Unassembled WGS sequence"/>
</dbReference>
<feature type="compositionally biased region" description="Gly residues" evidence="1">
    <location>
        <begin position="125"/>
        <end position="139"/>
    </location>
</feature>
<reference evidence="3" key="1">
    <citation type="journal article" date="2021" name="Proc. Natl. Acad. Sci. U.S.A.">
        <title>Three genomes in the algal genus Volvox reveal the fate of a haploid sex-determining region after a transition to homothallism.</title>
        <authorList>
            <person name="Yamamoto K."/>
            <person name="Hamaji T."/>
            <person name="Kawai-Toyooka H."/>
            <person name="Matsuzaki R."/>
            <person name="Takahashi F."/>
            <person name="Nishimura Y."/>
            <person name="Kawachi M."/>
            <person name="Noguchi H."/>
            <person name="Minakuchi Y."/>
            <person name="Umen J.G."/>
            <person name="Toyoda A."/>
            <person name="Nozaki H."/>
        </authorList>
    </citation>
    <scope>NUCLEOTIDE SEQUENCE</scope>
    <source>
        <strain evidence="3">NIES-3785</strain>
        <strain evidence="2">NIES-3786</strain>
    </source>
</reference>
<evidence type="ECO:0000313" key="5">
    <source>
        <dbReference type="Proteomes" id="UP000747110"/>
    </source>
</evidence>
<gene>
    <name evidence="2" type="ORF">Vretifemale_9400</name>
    <name evidence="3" type="ORF">Vretimale_17422</name>
</gene>
<keyword evidence="5" id="KW-1185">Reference proteome</keyword>
<proteinExistence type="predicted"/>
<organism evidence="3 4">
    <name type="scientific">Volvox reticuliferus</name>
    <dbReference type="NCBI Taxonomy" id="1737510"/>
    <lineage>
        <taxon>Eukaryota</taxon>
        <taxon>Viridiplantae</taxon>
        <taxon>Chlorophyta</taxon>
        <taxon>core chlorophytes</taxon>
        <taxon>Chlorophyceae</taxon>
        <taxon>CS clade</taxon>
        <taxon>Chlamydomonadales</taxon>
        <taxon>Volvocaceae</taxon>
        <taxon>Volvox</taxon>
    </lineage>
</organism>
<name>A0A8J4GSZ8_9CHLO</name>
<evidence type="ECO:0000313" key="2">
    <source>
        <dbReference type="EMBL" id="GIL80221.1"/>
    </source>
</evidence>
<dbReference type="EMBL" id="BNCP01000017">
    <property type="protein sequence ID" value="GIL80221.1"/>
    <property type="molecule type" value="Genomic_DNA"/>
</dbReference>